<keyword evidence="9" id="KW-0413">Isomerase</keyword>
<dbReference type="SUPFAM" id="SSF48024">
    <property type="entry name" value="N-terminal domain of DnaB helicase"/>
    <property type="match status" value="1"/>
</dbReference>
<gene>
    <name evidence="13" type="ORF">M0L44_08735</name>
</gene>
<dbReference type="InterPro" id="IPR007694">
    <property type="entry name" value="DNA_helicase_DnaB-like_C"/>
</dbReference>
<name>A0ABT1BMK9_9BURK</name>
<dbReference type="Gene3D" id="1.10.860.10">
    <property type="entry name" value="DNAb Helicase, Chain A"/>
    <property type="match status" value="1"/>
</dbReference>
<evidence type="ECO:0000256" key="10">
    <source>
        <dbReference type="ARBA" id="ARBA00044969"/>
    </source>
</evidence>
<dbReference type="InterPro" id="IPR036185">
    <property type="entry name" value="DNA_heli_DnaB-like_N_sf"/>
</dbReference>
<dbReference type="Pfam" id="PF03796">
    <property type="entry name" value="DnaB_C"/>
    <property type="match status" value="1"/>
</dbReference>
<dbReference type="InterPro" id="IPR027417">
    <property type="entry name" value="P-loop_NTPase"/>
</dbReference>
<keyword evidence="8" id="KW-0238">DNA-binding</keyword>
<dbReference type="EMBL" id="JAMXMC010000004">
    <property type="protein sequence ID" value="MCO5976792.1"/>
    <property type="molecule type" value="Genomic_DNA"/>
</dbReference>
<evidence type="ECO:0000256" key="7">
    <source>
        <dbReference type="ARBA" id="ARBA00022840"/>
    </source>
</evidence>
<keyword evidence="4" id="KW-0547">Nucleotide-binding</keyword>
<evidence type="ECO:0000256" key="9">
    <source>
        <dbReference type="ARBA" id="ARBA00023235"/>
    </source>
</evidence>
<evidence type="ECO:0000256" key="2">
    <source>
        <dbReference type="ARBA" id="ARBA00022515"/>
    </source>
</evidence>
<comment type="caution">
    <text evidence="13">The sequence shown here is derived from an EMBL/GenBank/DDBJ whole genome shotgun (WGS) entry which is preliminary data.</text>
</comment>
<evidence type="ECO:0000259" key="12">
    <source>
        <dbReference type="PROSITE" id="PS51199"/>
    </source>
</evidence>
<dbReference type="SUPFAM" id="SSF52540">
    <property type="entry name" value="P-loop containing nucleoside triphosphate hydrolases"/>
    <property type="match status" value="1"/>
</dbReference>
<evidence type="ECO:0000256" key="5">
    <source>
        <dbReference type="ARBA" id="ARBA00022801"/>
    </source>
</evidence>
<comment type="catalytic activity">
    <reaction evidence="11">
        <text>ATP + H2O = ADP + phosphate + H(+)</text>
        <dbReference type="Rhea" id="RHEA:13065"/>
        <dbReference type="ChEBI" id="CHEBI:15377"/>
        <dbReference type="ChEBI" id="CHEBI:15378"/>
        <dbReference type="ChEBI" id="CHEBI:30616"/>
        <dbReference type="ChEBI" id="CHEBI:43474"/>
        <dbReference type="ChEBI" id="CHEBI:456216"/>
        <dbReference type="EC" id="5.6.2.3"/>
    </reaction>
</comment>
<protein>
    <recommendedName>
        <fullName evidence="10">DNA 5'-3' helicase</fullName>
        <ecNumber evidence="10">5.6.2.3</ecNumber>
    </recommendedName>
</protein>
<dbReference type="PROSITE" id="PS51199">
    <property type="entry name" value="SF4_HELICASE"/>
    <property type="match status" value="1"/>
</dbReference>
<dbReference type="InterPro" id="IPR007693">
    <property type="entry name" value="DNA_helicase_DnaB-like_N"/>
</dbReference>
<dbReference type="EC" id="5.6.2.3" evidence="10"/>
<feature type="domain" description="SF4 helicase" evidence="12">
    <location>
        <begin position="177"/>
        <end position="436"/>
    </location>
</feature>
<accession>A0ABT1BMK9</accession>
<sequence>MSAREQIHRPWSQESEQAVLGALMLAPDAWWRVADCHLEADHFFDSRHRAIWRAVADLNALSQPVDQVTVLERLQAAGQAEDCGGLPYLTELAQSVPSAAGVKRYAQTVIDKATRRALAQAAEQMLALVGESDDADQLLDRAAVLLGGIQRTKAAAEPRSISDLAAARIDHWQALGAGETTPGVPTGLDGIDSALGGGFKPGKVVVLAARPSVGKSSLAGQMALSVAARGQPVLMLSQEMPAGELVDRCAANLGRVSMDALTTGRFVDEDWSRMAEAAEAMNRLPLFIDDQPALTLLDIRAKARQVKQRRGLALVVVDYLQLCSSTSTNDKRHHQIEQISRGLKQLAKELDVCVLALSQLNRSTEGGEPQLHHLKESGAVEEDADTVILLHPLAREVDRALTVLAKVAKNRQGPRGRIALKLYGEHQLWEQSAADVSPRKERD</sequence>
<keyword evidence="7" id="KW-0067">ATP-binding</keyword>
<evidence type="ECO:0000256" key="3">
    <source>
        <dbReference type="ARBA" id="ARBA00022705"/>
    </source>
</evidence>
<dbReference type="PANTHER" id="PTHR30153">
    <property type="entry name" value="REPLICATIVE DNA HELICASE DNAB"/>
    <property type="match status" value="1"/>
</dbReference>
<dbReference type="Gene3D" id="3.40.50.300">
    <property type="entry name" value="P-loop containing nucleotide triphosphate hydrolases"/>
    <property type="match status" value="1"/>
</dbReference>
<keyword evidence="3" id="KW-0235">DNA replication</keyword>
<proteinExistence type="inferred from homology"/>
<keyword evidence="14" id="KW-1185">Reference proteome</keyword>
<comment type="similarity">
    <text evidence="1">Belongs to the helicase family. DnaB subfamily.</text>
</comment>
<dbReference type="CDD" id="cd00984">
    <property type="entry name" value="DnaB_C"/>
    <property type="match status" value="1"/>
</dbReference>
<organism evidence="13 14">
    <name type="scientific">Ideonella oryzae</name>
    <dbReference type="NCBI Taxonomy" id="2937441"/>
    <lineage>
        <taxon>Bacteria</taxon>
        <taxon>Pseudomonadati</taxon>
        <taxon>Pseudomonadota</taxon>
        <taxon>Betaproteobacteria</taxon>
        <taxon>Burkholderiales</taxon>
        <taxon>Sphaerotilaceae</taxon>
        <taxon>Ideonella</taxon>
    </lineage>
</organism>
<reference evidence="13 14" key="1">
    <citation type="submission" date="2022-06" db="EMBL/GenBank/DDBJ databases">
        <title>Ideonella sp. NS12-5 Genome sequencing and assembly.</title>
        <authorList>
            <person name="Jung Y."/>
        </authorList>
    </citation>
    <scope>NUCLEOTIDE SEQUENCE [LARGE SCALE GENOMIC DNA]</scope>
    <source>
        <strain evidence="13 14">NS12-5</strain>
    </source>
</reference>
<evidence type="ECO:0000313" key="13">
    <source>
        <dbReference type="EMBL" id="MCO5976792.1"/>
    </source>
</evidence>
<keyword evidence="6 13" id="KW-0347">Helicase</keyword>
<evidence type="ECO:0000256" key="11">
    <source>
        <dbReference type="ARBA" id="ARBA00048954"/>
    </source>
</evidence>
<evidence type="ECO:0000256" key="4">
    <source>
        <dbReference type="ARBA" id="ARBA00022741"/>
    </source>
</evidence>
<dbReference type="InterPro" id="IPR016136">
    <property type="entry name" value="DNA_helicase_N/primase_C"/>
</dbReference>
<evidence type="ECO:0000313" key="14">
    <source>
        <dbReference type="Proteomes" id="UP001204851"/>
    </source>
</evidence>
<dbReference type="Pfam" id="PF00772">
    <property type="entry name" value="DnaB"/>
    <property type="match status" value="1"/>
</dbReference>
<dbReference type="GO" id="GO:0004386">
    <property type="term" value="F:helicase activity"/>
    <property type="evidence" value="ECO:0007669"/>
    <property type="project" value="UniProtKB-KW"/>
</dbReference>
<dbReference type="RefSeq" id="WP_252769255.1">
    <property type="nucleotide sequence ID" value="NZ_JAMXMC010000004.1"/>
</dbReference>
<keyword evidence="2" id="KW-0639">Primosome</keyword>
<dbReference type="PANTHER" id="PTHR30153:SF2">
    <property type="entry name" value="REPLICATIVE DNA HELICASE"/>
    <property type="match status" value="1"/>
</dbReference>
<keyword evidence="5" id="KW-0378">Hydrolase</keyword>
<evidence type="ECO:0000256" key="8">
    <source>
        <dbReference type="ARBA" id="ARBA00023125"/>
    </source>
</evidence>
<evidence type="ECO:0000256" key="6">
    <source>
        <dbReference type="ARBA" id="ARBA00022806"/>
    </source>
</evidence>
<dbReference type="Proteomes" id="UP001204851">
    <property type="component" value="Unassembled WGS sequence"/>
</dbReference>
<evidence type="ECO:0000256" key="1">
    <source>
        <dbReference type="ARBA" id="ARBA00008428"/>
    </source>
</evidence>